<dbReference type="InterPro" id="IPR014756">
    <property type="entry name" value="Ig_E-set"/>
</dbReference>
<feature type="compositionally biased region" description="Basic and acidic residues" evidence="5">
    <location>
        <begin position="731"/>
        <end position="740"/>
    </location>
</feature>
<comment type="similarity">
    <text evidence="1">Belongs to the filamin family.</text>
</comment>
<dbReference type="PANTHER" id="PTHR38537:SF13">
    <property type="entry name" value="JITTERBUG, ISOFORM N"/>
    <property type="match status" value="1"/>
</dbReference>
<feature type="repeat" description="Filamin" evidence="4">
    <location>
        <begin position="2997"/>
        <end position="3093"/>
    </location>
</feature>
<feature type="repeat" description="Filamin" evidence="4">
    <location>
        <begin position="2903"/>
        <end position="2996"/>
    </location>
</feature>
<dbReference type="InterPro" id="IPR001589">
    <property type="entry name" value="Actinin_actin-bd_CS"/>
</dbReference>
<feature type="repeat" description="Filamin" evidence="4">
    <location>
        <begin position="2519"/>
        <end position="2614"/>
    </location>
</feature>
<evidence type="ECO:0000256" key="5">
    <source>
        <dbReference type="SAM" id="MobiDB-lite"/>
    </source>
</evidence>
<feature type="repeat" description="Filamin" evidence="4">
    <location>
        <begin position="1239"/>
        <end position="1318"/>
    </location>
</feature>
<dbReference type="PANTHER" id="PTHR38537">
    <property type="entry name" value="JITTERBUG, ISOFORM N"/>
    <property type="match status" value="1"/>
</dbReference>
<proteinExistence type="inferred from homology"/>
<dbReference type="PROSITE" id="PS50021">
    <property type="entry name" value="CH"/>
    <property type="match status" value="2"/>
</dbReference>
<keyword evidence="3" id="KW-0009">Actin-binding</keyword>
<dbReference type="SMART" id="SM00033">
    <property type="entry name" value="CH"/>
    <property type="match status" value="3"/>
</dbReference>
<feature type="repeat" description="Filamin" evidence="4">
    <location>
        <begin position="2713"/>
        <end position="2804"/>
    </location>
</feature>
<feature type="region of interest" description="Disordered" evidence="5">
    <location>
        <begin position="717"/>
        <end position="821"/>
    </location>
</feature>
<feature type="repeat" description="Filamin" evidence="4">
    <location>
        <begin position="1422"/>
        <end position="1519"/>
    </location>
</feature>
<evidence type="ECO:0000256" key="2">
    <source>
        <dbReference type="ARBA" id="ARBA00022737"/>
    </source>
</evidence>
<feature type="compositionally biased region" description="Polar residues" evidence="5">
    <location>
        <begin position="1031"/>
        <end position="1046"/>
    </location>
</feature>
<dbReference type="PROSITE" id="PS00019">
    <property type="entry name" value="ACTININ_1"/>
    <property type="match status" value="1"/>
</dbReference>
<feature type="repeat" description="Filamin" evidence="4">
    <location>
        <begin position="1805"/>
        <end position="1878"/>
    </location>
</feature>
<keyword evidence="2" id="KW-0677">Repeat</keyword>
<dbReference type="SUPFAM" id="SSF81296">
    <property type="entry name" value="E set domains"/>
    <property type="match status" value="20"/>
</dbReference>
<dbReference type="InterPro" id="IPR044801">
    <property type="entry name" value="Filamin"/>
</dbReference>
<dbReference type="Pfam" id="PF00307">
    <property type="entry name" value="CH"/>
    <property type="match status" value="3"/>
</dbReference>
<dbReference type="InterPro" id="IPR001298">
    <property type="entry name" value="Filamin/ABP280_rpt"/>
</dbReference>
<accession>A0A9P0XAG3</accession>
<dbReference type="SUPFAM" id="SSF47576">
    <property type="entry name" value="Calponin-homology domain, CH-domain"/>
    <property type="match status" value="2"/>
</dbReference>
<evidence type="ECO:0000256" key="1">
    <source>
        <dbReference type="ARBA" id="ARBA00009238"/>
    </source>
</evidence>
<feature type="repeat" description="Filamin" evidence="4">
    <location>
        <begin position="2427"/>
        <end position="2521"/>
    </location>
</feature>
<feature type="repeat" description="Filamin" evidence="4">
    <location>
        <begin position="2157"/>
        <end position="2269"/>
    </location>
</feature>
<feature type="repeat" description="Filamin" evidence="4">
    <location>
        <begin position="1694"/>
        <end position="1791"/>
    </location>
</feature>
<organism evidence="7 8">
    <name type="scientific">Pieris brassicae</name>
    <name type="common">White butterfly</name>
    <name type="synonym">Large white butterfly</name>
    <dbReference type="NCBI Taxonomy" id="7116"/>
    <lineage>
        <taxon>Eukaryota</taxon>
        <taxon>Metazoa</taxon>
        <taxon>Ecdysozoa</taxon>
        <taxon>Arthropoda</taxon>
        <taxon>Hexapoda</taxon>
        <taxon>Insecta</taxon>
        <taxon>Pterygota</taxon>
        <taxon>Neoptera</taxon>
        <taxon>Endopterygota</taxon>
        <taxon>Lepidoptera</taxon>
        <taxon>Glossata</taxon>
        <taxon>Ditrysia</taxon>
        <taxon>Papilionoidea</taxon>
        <taxon>Pieridae</taxon>
        <taxon>Pierinae</taxon>
        <taxon>Pieris</taxon>
    </lineage>
</organism>
<dbReference type="FunFam" id="2.60.40.10:FF:001473">
    <property type="entry name" value="Jitterbug, isoform C"/>
    <property type="match status" value="1"/>
</dbReference>
<dbReference type="FunFam" id="2.60.40.10:FF:001145">
    <property type="entry name" value="Jitterbug, isoform I"/>
    <property type="match status" value="2"/>
</dbReference>
<feature type="repeat" description="Filamin" evidence="4">
    <location>
        <begin position="2067"/>
        <end position="2159"/>
    </location>
</feature>
<feature type="repeat" description="Filamin" evidence="4">
    <location>
        <begin position="2623"/>
        <end position="2714"/>
    </location>
</feature>
<feature type="region of interest" description="Disordered" evidence="5">
    <location>
        <begin position="649"/>
        <end position="694"/>
    </location>
</feature>
<name>A0A9P0XAG3_PIEBR</name>
<dbReference type="InterPro" id="IPR001715">
    <property type="entry name" value="CH_dom"/>
</dbReference>
<reference evidence="7" key="1">
    <citation type="submission" date="2022-05" db="EMBL/GenBank/DDBJ databases">
        <authorList>
            <person name="Okamura Y."/>
        </authorList>
    </citation>
    <scope>NUCLEOTIDE SEQUENCE</scope>
</reference>
<feature type="repeat" description="Filamin" evidence="4">
    <location>
        <begin position="1979"/>
        <end position="2066"/>
    </location>
</feature>
<keyword evidence="8" id="KW-1185">Reference proteome</keyword>
<dbReference type="SMART" id="SM00557">
    <property type="entry name" value="IG_FLMN"/>
    <property type="match status" value="20"/>
</dbReference>
<dbReference type="CDD" id="cd21229">
    <property type="entry name" value="CH_jitterbug-like_rpt2"/>
    <property type="match status" value="1"/>
</dbReference>
<dbReference type="Pfam" id="PF00630">
    <property type="entry name" value="Filamin"/>
    <property type="match status" value="16"/>
</dbReference>
<feature type="repeat" description="Filamin" evidence="4">
    <location>
        <begin position="1608"/>
        <end position="1699"/>
    </location>
</feature>
<feature type="compositionally biased region" description="Polar residues" evidence="5">
    <location>
        <begin position="1140"/>
        <end position="1150"/>
    </location>
</feature>
<dbReference type="Gene3D" id="2.60.40.10">
    <property type="entry name" value="Immunoglobulins"/>
    <property type="match status" value="20"/>
</dbReference>
<feature type="domain" description="Calponin-homology (CH)" evidence="6">
    <location>
        <begin position="52"/>
        <end position="157"/>
    </location>
</feature>
<evidence type="ECO:0000313" key="7">
    <source>
        <dbReference type="EMBL" id="CAH4030750.1"/>
    </source>
</evidence>
<feature type="compositionally biased region" description="Low complexity" evidence="5">
    <location>
        <begin position="978"/>
        <end position="994"/>
    </location>
</feature>
<feature type="compositionally biased region" description="Polar residues" evidence="5">
    <location>
        <begin position="807"/>
        <end position="818"/>
    </location>
</feature>
<comment type="caution">
    <text evidence="7">The sequence shown here is derived from an EMBL/GenBank/DDBJ whole genome shotgun (WGS) entry which is preliminary data.</text>
</comment>
<dbReference type="InterPro" id="IPR017868">
    <property type="entry name" value="Filamin/ABP280_repeat-like"/>
</dbReference>
<dbReference type="PROSITE" id="PS50194">
    <property type="entry name" value="FILAMIN_REPEAT"/>
    <property type="match status" value="21"/>
</dbReference>
<dbReference type="InterPro" id="IPR036872">
    <property type="entry name" value="CH_dom_sf"/>
</dbReference>
<feature type="region of interest" description="Disordered" evidence="5">
    <location>
        <begin position="965"/>
        <end position="1046"/>
    </location>
</feature>
<feature type="repeat" description="Filamin" evidence="4">
    <location>
        <begin position="2805"/>
        <end position="2899"/>
    </location>
</feature>
<dbReference type="Proteomes" id="UP001152562">
    <property type="component" value="Unassembled WGS sequence"/>
</dbReference>
<feature type="compositionally biased region" description="Low complexity" evidence="5">
    <location>
        <begin position="515"/>
        <end position="525"/>
    </location>
</feature>
<sequence length="3109" mass="335970">MEGVRVTHHGLKAHTPEGSAGRITQAGLAARSPEGTAAKAMAIKGHEDLWVEIQANTFRNWVNETLKPVDIKVVDLVEDLTDGTVLCSLVEALQGRRLKGWSKNPTNQHHRLENCTTALQAIEDDGVKLVNIGNVDIVNGNLKLILGLIWSLIVRYQIGKSKFPPRKLMLSWLQSSLPECRVSNLTTDWNSGVLLSALLDHCKPGIFPHWKELNRHEAVENCRRAMKLAHRELQVPMVLEPEYLASPWLDELSGMTYLSYFMKPDSSGMKSTLDWVNSRLERPISNFTTDWNDGRVANELVRSMGGPAPPSSKLRRDPARWEENNQMAIDAAKKLGVQPVLSAKDMSQSDVEHLGVMAWATQFRNIPPRPPVHDMLRVALDSTSGRVGEPTYIKVQSISKDLSMSDVNVLIVNPLEQESRLKLDSRGAGEFVPEHAGMHEIVLVVDDIRVDGRYFFRVLPRLVSVPPPGMAPCAAGSLVEVLVSATGAPRRQDIDVTAHSPSGRAVPLEARHPPASAAGTTASSATFQPDEAGTWTIAITYKGKHIQGGPFTCEVFDPAGVRLSPGALEGADALKPHSFELDTSGCGVKGDLQLDIVHDKRSVMCALEKLSPTKYRATFMPKATGKHRLYIYFNGYDVHGSPHVFRVGMKSKRPRDSASPSPYAGMSSPVTRLRSESPHIYESNSSKYGRRDDYKDTREKSFDVTDTYSKINKDKAESPIYRTTSPLRRAPNYEDRDYYNTKDGSNSYSRINKEYKTDNNRATPIHRSSSPIRRTPNFEERDLYNSKDATDSYSRIHKEYKSDHQRTTSPVQRTSSPLRRTPNIEERDFYNSKDTIDTYSRINKEIKTDINRTNSPIHRTPNFEERDYYDTNDATDTYSRINKEIKTDINRTNIPIHRTPNFEERDYYDTNDATDTYSRINKEIKTDINRTKSPIHRTPNFEERDYYDTNDATDTYSRINKEYKTDHHRTTSPVHRTSSPIRRATSPARRTSSPITSKYLGSRLDSAHRATSPFGSSLTRESPLKPASPINRVSSPTERYSPVTTTKRVVEKHSNYKMYSSYSGSQDNIDHSPLSSLENERLRRYGSPGTGDGNEADPGGKNYAQKNSWDSVERTRQMLTKNSLDTDRHGQSTLERETQRNTQLNKFSDLSHDAFNQQLDRLADERQSDTYTHKEFKREVRESSYVVRDSSFSSMEEKRQEQQSFLSNRPPRDPTGGANSETDAAHVRFRPIQRDIRGAKGIVIKPSYKGVLGQPVEFIVDASGAGPGQLELEVSGGNGSLVASSVRSLGGNRYNAAFTPTVLRPHNVRVTFNNEHVPVCCVSWILKVSLGSRRDGRTGGGAGGEPTRLIPARVPAVFEISTAHGDNTFTKNEVGVSVTAPSRRLLTSRVLDVAERPGVFRIEFTPDEVGTHLIDVSIGDEKLAAGPLIAKVYDASLIKVTDVGNALVGQQSQFRVDASAAGEGQLEISINEGEVPNHVQVVGGGRCLVFWRPETPTPHRVDIKFNGEPVPSSPFVFHVAPAQRVTIDTTQIELIPVGELVSCSVRVEGSGGGELNVTVKGPRGEVPVRLTGDVVSGLVASFTAKNVGPHTLTAHYNNQAVPGTPFICKAYDSKLVSVTGGTLARMGVPVQLAVDAAQAGEGNLEITVAARGLNIPTQVHPQGNARFTVSFTPTEACEHVVNVSFNKMRVPGCPLVIDVSEGGVSGAKVTIPGPVPLHQPTFLTLHHSSATLDQIEVNVEGPNGASVPAAVSAAGAGTFRAEFVPRAVGEHRLNVLVDSQPIPASPFHLKVYDVTAIRVKDVAHGTVGKPVTFLVETMAAGPGNLEVTVNGGRVPTAAAAQGAHTYAISFTPRDPRPHTVELRFNGDHVPGSPFVCHVSAPARVIGAGSGESPDKVSVGDAYTFSVDSPASPHVEVLGPARRPVPVQVSADDTIGENEASKRYTVSFVPVDVGDHSIEVRAGAMGGHVEGSPFLVKAYSAARVSVTDISPGTVGRPISFTINASHAGAGNLEIIVAVAGRNVPNFVQSEGNARFKVNFKPTEAAPHTLSVRFNGHAVPGSPFTCIVSAPANAPDARASGPGLTSAARGENTEINLTGFHSCEPTVSLTGPGGANVRTHVNPMGEGRYTCTYTPEVVGRHSVHVQCGGRHVPGSPFVCNVYDVRRVRVTGLGPGELEGTLEGLNLDESGEEERGVEVGKPVTFSVDAAGAGEGTLELVVSTPSTTVKAEVVAVARGLYDVTFVPVSREPHRVSVTFNEQAVPGSPFICRVNEPHTYVQIGTTATIEIDENLTDVEVLSPTGTRVADVFEDEGIVTFPVSRIGRYVIRSPRGSVAEVEALDPSAVKVLSIGEALAHRPAIITVSTSSAGSGRLSARVTSCGRTVPHSVRRRGGSRTELVWHPARAAPHRITLLWSGIPIAREALMVDVMPGHHGQEVSASGLGLYQGQVSRVSSFSIDTLGRAAREFDVVVSGPGTRALPVRCYQTKSGLLQAEFTVTEVGQSTIEVLHLSKPITGSPYTCESFDPNKVILSGLPTGNLIAHTPINFTVDTKDAGVGELDVLCEAMGRRRVRLPVDIREDGTLYKVRLRPTMPAHYRIYVTYGGASVPGSPMSLGVLSSRASIAAKCSGTGLAHAHVGKEAAFTIHCVDDTPPTVQVERLEGKEEENDSGLLECRVTAGAPREWLCAYIPLVVGQYEVRIFLPSGPLPGSPFSVKVIDTSAIVAVGGWGTDNSGRVRAPSKLVLDTSNAGPGTLECLLAGRHQRVETVSGRAVVTLTAPEGVSGEQELELTYNGALVSGAPRKALVASGNTADRVTLAGRGLAHAAPHTPAVFTIDGSAAGLGSPEASLNSPDGESVPVALTAAGPGLWRATYTPRRAGDHHLRVLWAGRLVKGCPLTVKVSAGSESGDASKVVCSGAGLTGGVVGRDIRSWIDTRRAGPGELTAHCTGPNKVAYCELYEHGDGTFTLNVKPAEAGKHVLSVQFAGEHVPGSPFTLKVAGAPDPSKVRVYGPGVEAGVLATFQSRFICDTRGAGAGQLTVRVRGPKGAFRVEMQRENQKDRTILCKFSPTEPGDYRVEVRWAGRHVPGSPFPVMIFDTQEELRRYLQATAA</sequence>
<feature type="repeat" description="Filamin" evidence="4">
    <location>
        <begin position="1876"/>
        <end position="1977"/>
    </location>
</feature>
<dbReference type="InterPro" id="IPR013783">
    <property type="entry name" value="Ig-like_fold"/>
</dbReference>
<dbReference type="GO" id="GO:0030036">
    <property type="term" value="P:actin cytoskeleton organization"/>
    <property type="evidence" value="ECO:0007669"/>
    <property type="project" value="InterPro"/>
</dbReference>
<feature type="repeat" description="Filamin" evidence="4">
    <location>
        <begin position="1517"/>
        <end position="1610"/>
    </location>
</feature>
<dbReference type="CDD" id="cd21227">
    <property type="entry name" value="CH_jitterbug-like_rpt1"/>
    <property type="match status" value="1"/>
</dbReference>
<feature type="repeat" description="Filamin" evidence="4">
    <location>
        <begin position="1341"/>
        <end position="1423"/>
    </location>
</feature>
<feature type="compositionally biased region" description="Polar residues" evidence="5">
    <location>
        <begin position="760"/>
        <end position="772"/>
    </location>
</feature>
<feature type="region of interest" description="Disordered" evidence="5">
    <location>
        <begin position="1082"/>
        <end position="1108"/>
    </location>
</feature>
<feature type="compositionally biased region" description="Basic and acidic residues" evidence="5">
    <location>
        <begin position="1124"/>
        <end position="1139"/>
    </location>
</feature>
<evidence type="ECO:0000256" key="4">
    <source>
        <dbReference type="PROSITE-ProRule" id="PRU00087"/>
    </source>
</evidence>
<dbReference type="GO" id="GO:0051015">
    <property type="term" value="F:actin filament binding"/>
    <property type="evidence" value="ECO:0007669"/>
    <property type="project" value="InterPro"/>
</dbReference>
<evidence type="ECO:0000259" key="6">
    <source>
        <dbReference type="PROSITE" id="PS50021"/>
    </source>
</evidence>
<feature type="repeat" description="Filamin" evidence="4">
    <location>
        <begin position="463"/>
        <end position="555"/>
    </location>
</feature>
<feature type="region of interest" description="Disordered" evidence="5">
    <location>
        <begin position="498"/>
        <end position="525"/>
    </location>
</feature>
<evidence type="ECO:0000256" key="3">
    <source>
        <dbReference type="ARBA" id="ARBA00023203"/>
    </source>
</evidence>
<dbReference type="EMBL" id="CALOZG010000011">
    <property type="protein sequence ID" value="CAH4030750.1"/>
    <property type="molecule type" value="Genomic_DNA"/>
</dbReference>
<feature type="repeat" description="Filamin" evidence="4">
    <location>
        <begin position="553"/>
        <end position="647"/>
    </location>
</feature>
<feature type="region of interest" description="Disordered" evidence="5">
    <location>
        <begin position="1187"/>
        <end position="1230"/>
    </location>
</feature>
<gene>
    <name evidence="7" type="ORF">PIBRA_LOCUS7363</name>
</gene>
<feature type="domain" description="Calponin-homology (CH)" evidence="6">
    <location>
        <begin position="163"/>
        <end position="266"/>
    </location>
</feature>
<protein>
    <recommendedName>
        <fullName evidence="6">Calponin-homology (CH) domain-containing protein</fullName>
    </recommendedName>
</protein>
<dbReference type="Gene3D" id="1.10.418.10">
    <property type="entry name" value="Calponin-like domain"/>
    <property type="match status" value="3"/>
</dbReference>
<dbReference type="FunFam" id="1.10.418.10:FF:000068">
    <property type="entry name" value="Putative Filamin-A"/>
    <property type="match status" value="1"/>
</dbReference>
<feature type="region of interest" description="Disordered" evidence="5">
    <location>
        <begin position="1120"/>
        <end position="1150"/>
    </location>
</feature>
<evidence type="ECO:0000313" key="8">
    <source>
        <dbReference type="Proteomes" id="UP001152562"/>
    </source>
</evidence>
<feature type="repeat" description="Filamin" evidence="4">
    <location>
        <begin position="2327"/>
        <end position="2426"/>
    </location>
</feature>
<feature type="compositionally biased region" description="Basic and acidic residues" evidence="5">
    <location>
        <begin position="776"/>
        <end position="806"/>
    </location>
</feature>